<keyword evidence="3" id="KW-1185">Reference proteome</keyword>
<evidence type="ECO:0000256" key="1">
    <source>
        <dbReference type="SAM" id="Phobius"/>
    </source>
</evidence>
<dbReference type="InParanoid" id="A0A194YMG5"/>
<keyword evidence="1" id="KW-0812">Transmembrane</keyword>
<keyword evidence="1" id="KW-0472">Membrane</keyword>
<dbReference type="AlphaFoldDB" id="A0A194YMG5"/>
<name>A0A194YMG5_SORBI</name>
<dbReference type="Proteomes" id="UP000000768">
    <property type="component" value="Chromosome 10"/>
</dbReference>
<sequence length="285" mass="31471">MSMPLCSYLPQDVLLQVNKLIEIVIESLHLLQELGLAQEKGFGDRTGPRRGISLHPLDERTWHPLRHHGHLLLLGLALLLCCGQALALLGLARRLTLALLGLGRRLQLAVRHGRTSLSPSNRRSGLLSRGGCGLCCFADARTGQGAATAIYSPRETGRETLSGPFRLGAALWLPTPTPTPIPSPQSPSPFHPCLRRGRNNADPTPNANGLIPSLPATHAHRATRLHRHRPRAECRSSKSWQRFLCWPPTIAFRERVVCRKCKTVTGGRYRKKVQQQAKSIAQLKD</sequence>
<feature type="transmembrane region" description="Helical" evidence="1">
    <location>
        <begin position="71"/>
        <end position="92"/>
    </location>
</feature>
<proteinExistence type="predicted"/>
<reference evidence="2 3" key="1">
    <citation type="journal article" date="2009" name="Nature">
        <title>The Sorghum bicolor genome and the diversification of grasses.</title>
        <authorList>
            <person name="Paterson A.H."/>
            <person name="Bowers J.E."/>
            <person name="Bruggmann R."/>
            <person name="Dubchak I."/>
            <person name="Grimwood J."/>
            <person name="Gundlach H."/>
            <person name="Haberer G."/>
            <person name="Hellsten U."/>
            <person name="Mitros T."/>
            <person name="Poliakov A."/>
            <person name="Schmutz J."/>
            <person name="Spannagl M."/>
            <person name="Tang H."/>
            <person name="Wang X."/>
            <person name="Wicker T."/>
            <person name="Bharti A.K."/>
            <person name="Chapman J."/>
            <person name="Feltus F.A."/>
            <person name="Gowik U."/>
            <person name="Grigoriev I.V."/>
            <person name="Lyons E."/>
            <person name="Maher C.A."/>
            <person name="Martis M."/>
            <person name="Narechania A."/>
            <person name="Otillar R.P."/>
            <person name="Penning B.W."/>
            <person name="Salamov A.A."/>
            <person name="Wang Y."/>
            <person name="Zhang L."/>
            <person name="Carpita N.C."/>
            <person name="Freeling M."/>
            <person name="Gingle A.R."/>
            <person name="Hash C.T."/>
            <person name="Keller B."/>
            <person name="Klein P."/>
            <person name="Kresovich S."/>
            <person name="McCann M.C."/>
            <person name="Ming R."/>
            <person name="Peterson D.G."/>
            <person name="Mehboob-ur-Rahman"/>
            <person name="Ware D."/>
            <person name="Westhoff P."/>
            <person name="Mayer K.F."/>
            <person name="Messing J."/>
            <person name="Rokhsar D.S."/>
        </authorList>
    </citation>
    <scope>NUCLEOTIDE SEQUENCE [LARGE SCALE GENOMIC DNA]</scope>
    <source>
        <strain evidence="3">cv. BTx623</strain>
    </source>
</reference>
<reference evidence="3" key="2">
    <citation type="journal article" date="2018" name="Plant J.">
        <title>The Sorghum bicolor reference genome: improved assembly, gene annotations, a transcriptome atlas, and signatures of genome organization.</title>
        <authorList>
            <person name="McCormick R.F."/>
            <person name="Truong S.K."/>
            <person name="Sreedasyam A."/>
            <person name="Jenkins J."/>
            <person name="Shu S."/>
            <person name="Sims D."/>
            <person name="Kennedy M."/>
            <person name="Amirebrahimi M."/>
            <person name="Weers B.D."/>
            <person name="McKinley B."/>
            <person name="Mattison A."/>
            <person name="Morishige D.T."/>
            <person name="Grimwood J."/>
            <person name="Schmutz J."/>
            <person name="Mullet J.E."/>
        </authorList>
    </citation>
    <scope>NUCLEOTIDE SEQUENCE [LARGE SCALE GENOMIC DNA]</scope>
    <source>
        <strain evidence="3">cv. BTx623</strain>
    </source>
</reference>
<organism evidence="2 3">
    <name type="scientific">Sorghum bicolor</name>
    <name type="common">Sorghum</name>
    <name type="synonym">Sorghum vulgare</name>
    <dbReference type="NCBI Taxonomy" id="4558"/>
    <lineage>
        <taxon>Eukaryota</taxon>
        <taxon>Viridiplantae</taxon>
        <taxon>Streptophyta</taxon>
        <taxon>Embryophyta</taxon>
        <taxon>Tracheophyta</taxon>
        <taxon>Spermatophyta</taxon>
        <taxon>Magnoliopsida</taxon>
        <taxon>Liliopsida</taxon>
        <taxon>Poales</taxon>
        <taxon>Poaceae</taxon>
        <taxon>PACMAD clade</taxon>
        <taxon>Panicoideae</taxon>
        <taxon>Andropogonodae</taxon>
        <taxon>Andropogoneae</taxon>
        <taxon>Sorghinae</taxon>
        <taxon>Sorghum</taxon>
    </lineage>
</organism>
<keyword evidence="1" id="KW-1133">Transmembrane helix</keyword>
<evidence type="ECO:0000313" key="2">
    <source>
        <dbReference type="EMBL" id="KXG20791.1"/>
    </source>
</evidence>
<gene>
    <name evidence="2" type="ORF">SORBI_3010G253700</name>
</gene>
<evidence type="ECO:0000313" key="3">
    <source>
        <dbReference type="Proteomes" id="UP000000768"/>
    </source>
</evidence>
<dbReference type="EMBL" id="CM000769">
    <property type="protein sequence ID" value="KXG20791.1"/>
    <property type="molecule type" value="Genomic_DNA"/>
</dbReference>
<protein>
    <submittedName>
        <fullName evidence="2">Uncharacterized protein</fullName>
    </submittedName>
</protein>
<accession>A0A194YMG5</accession>
<dbReference type="Gramene" id="KXG20791">
    <property type="protein sequence ID" value="KXG20791"/>
    <property type="gene ID" value="SORBI_3010G253700"/>
</dbReference>